<keyword evidence="6 9" id="KW-0812">Transmembrane</keyword>
<dbReference type="GO" id="GO:0008120">
    <property type="term" value="F:ceramide glucosyltransferase activity"/>
    <property type="evidence" value="ECO:0007669"/>
    <property type="project" value="TreeGrafter"/>
</dbReference>
<keyword evidence="4" id="KW-0328">Glycosyltransferase</keyword>
<dbReference type="PANTHER" id="PTHR12726">
    <property type="entry name" value="CERAMIDE GLUCOSYLTRANSFERASE"/>
    <property type="match status" value="1"/>
</dbReference>
<dbReference type="InterPro" id="IPR029044">
    <property type="entry name" value="Nucleotide-diphossugar_trans"/>
</dbReference>
<dbReference type="InterPro" id="IPR017835">
    <property type="entry name" value="Hopen-assoc_HpnI"/>
</dbReference>
<evidence type="ECO:0000256" key="7">
    <source>
        <dbReference type="ARBA" id="ARBA00022989"/>
    </source>
</evidence>
<keyword evidence="8 9" id="KW-0472">Membrane</keyword>
<keyword evidence="5 10" id="KW-0808">Transferase</keyword>
<dbReference type="AlphaFoldDB" id="A0A6V8MZ00"/>
<dbReference type="CDD" id="cd02520">
    <property type="entry name" value="Glucosylceramide_synthase"/>
    <property type="match status" value="1"/>
</dbReference>
<sequence>MLREALPFLAVTPALAYAAITLYCGRSFFAAPAPLADHAPPVSILKPVRGVDGDSFENFASFCRQDYPCYQIVFAVASHEDPVLPIIRELMRRYPETDIELVVDPAIHGANYKVCNLMHAYARAKHPLLVVCDSDIRVGEQYLRQVCAPFADPEVGLVTSLYRSSEVQGTGCAVEALGFCCEMIPNVMAALKLEGLSFALGASMAVRREALEGIGGFEALVDYLADDYQLGNMIHRAGYRLELSPYFVESMMRGDEKLSELLSRQLRWGRTMRVSRPGGYLASGITLPFPGALLALLISGFSAAGWGAAALLYLVRSTVCTTYSQLLVKDRLLPRWLWLLPLRDALSFGVWGLSLIGNRVRWRGDLFLLEKGGKIVEMGR</sequence>
<dbReference type="Pfam" id="PF13506">
    <property type="entry name" value="Glyco_transf_21"/>
    <property type="match status" value="1"/>
</dbReference>
<dbReference type="RefSeq" id="WP_183349566.1">
    <property type="nucleotide sequence ID" value="NZ_BLXY01000009.1"/>
</dbReference>
<dbReference type="InterPro" id="IPR025993">
    <property type="entry name" value="Ceramide_glucosylTrfase"/>
</dbReference>
<comment type="pathway">
    <text evidence="3">Sphingolipid metabolism.</text>
</comment>
<evidence type="ECO:0000256" key="4">
    <source>
        <dbReference type="ARBA" id="ARBA00022676"/>
    </source>
</evidence>
<evidence type="ECO:0000256" key="6">
    <source>
        <dbReference type="ARBA" id="ARBA00022692"/>
    </source>
</evidence>
<keyword evidence="7 9" id="KW-1133">Transmembrane helix</keyword>
<evidence type="ECO:0000256" key="1">
    <source>
        <dbReference type="ARBA" id="ARBA00004141"/>
    </source>
</evidence>
<comment type="pathway">
    <text evidence="2">Lipid metabolism; sphingolipid metabolism.</text>
</comment>
<dbReference type="SUPFAM" id="SSF53448">
    <property type="entry name" value="Nucleotide-diphospho-sugar transferases"/>
    <property type="match status" value="1"/>
</dbReference>
<evidence type="ECO:0000256" key="2">
    <source>
        <dbReference type="ARBA" id="ARBA00004760"/>
    </source>
</evidence>
<evidence type="ECO:0000256" key="8">
    <source>
        <dbReference type="ARBA" id="ARBA00023136"/>
    </source>
</evidence>
<name>A0A6V8MZ00_9BACT</name>
<evidence type="ECO:0000256" key="3">
    <source>
        <dbReference type="ARBA" id="ARBA00004991"/>
    </source>
</evidence>
<dbReference type="GO" id="GO:0016020">
    <property type="term" value="C:membrane"/>
    <property type="evidence" value="ECO:0007669"/>
    <property type="project" value="UniProtKB-SubCell"/>
</dbReference>
<reference evidence="11" key="1">
    <citation type="submission" date="2020-06" db="EMBL/GenBank/DDBJ databases">
        <title>Draft genomic sequecing of Geomonas sp. Red736.</title>
        <authorList>
            <person name="Itoh H."/>
            <person name="Xu Z.X."/>
            <person name="Ushijima N."/>
            <person name="Masuda Y."/>
            <person name="Shiratori Y."/>
            <person name="Senoo K."/>
        </authorList>
    </citation>
    <scope>NUCLEOTIDE SEQUENCE [LARGE SCALE GENOMIC DNA]</scope>
    <source>
        <strain evidence="11">Red736</strain>
    </source>
</reference>
<comment type="caution">
    <text evidence="10">The sequence shown here is derived from an EMBL/GenBank/DDBJ whole genome shotgun (WGS) entry which is preliminary data.</text>
</comment>
<proteinExistence type="predicted"/>
<accession>A0A6V8MZ00</accession>
<gene>
    <name evidence="10" type="primary">hpnI</name>
    <name evidence="10" type="ORF">GMPD_33750</name>
</gene>
<dbReference type="PANTHER" id="PTHR12726:SF0">
    <property type="entry name" value="CERAMIDE GLUCOSYLTRANSFERASE"/>
    <property type="match status" value="1"/>
</dbReference>
<organism evidence="10 11">
    <name type="scientific">Geomonas paludis</name>
    <dbReference type="NCBI Taxonomy" id="2740185"/>
    <lineage>
        <taxon>Bacteria</taxon>
        <taxon>Pseudomonadati</taxon>
        <taxon>Thermodesulfobacteriota</taxon>
        <taxon>Desulfuromonadia</taxon>
        <taxon>Geobacterales</taxon>
        <taxon>Geobacteraceae</taxon>
        <taxon>Geomonas</taxon>
    </lineage>
</organism>
<dbReference type="NCBIfam" id="TIGR03472">
    <property type="entry name" value="HpnI"/>
    <property type="match status" value="1"/>
</dbReference>
<evidence type="ECO:0000256" key="5">
    <source>
        <dbReference type="ARBA" id="ARBA00022679"/>
    </source>
</evidence>
<comment type="subcellular location">
    <subcellularLocation>
        <location evidence="1">Membrane</location>
        <topology evidence="1">Multi-pass membrane protein</topology>
    </subcellularLocation>
</comment>
<evidence type="ECO:0000313" key="10">
    <source>
        <dbReference type="EMBL" id="GFO65456.1"/>
    </source>
</evidence>
<dbReference type="Gene3D" id="3.90.550.10">
    <property type="entry name" value="Spore Coat Polysaccharide Biosynthesis Protein SpsA, Chain A"/>
    <property type="match status" value="1"/>
</dbReference>
<dbReference type="EMBL" id="BLXY01000009">
    <property type="protein sequence ID" value="GFO65456.1"/>
    <property type="molecule type" value="Genomic_DNA"/>
</dbReference>
<dbReference type="GO" id="GO:0006679">
    <property type="term" value="P:glucosylceramide biosynthetic process"/>
    <property type="evidence" value="ECO:0007669"/>
    <property type="project" value="TreeGrafter"/>
</dbReference>
<evidence type="ECO:0000256" key="9">
    <source>
        <dbReference type="SAM" id="Phobius"/>
    </source>
</evidence>
<protein>
    <submittedName>
        <fullName evidence="10">Ceramide glucosyltransferase</fullName>
    </submittedName>
</protein>
<evidence type="ECO:0000313" key="11">
    <source>
        <dbReference type="Proteomes" id="UP000568888"/>
    </source>
</evidence>
<dbReference type="Proteomes" id="UP000568888">
    <property type="component" value="Unassembled WGS sequence"/>
</dbReference>
<feature type="transmembrane region" description="Helical" evidence="9">
    <location>
        <begin position="292"/>
        <end position="315"/>
    </location>
</feature>